<dbReference type="PANTHER" id="PTHR10925">
    <property type="entry name" value="N-ACETYLTRANSFERASE 10"/>
    <property type="match status" value="1"/>
</dbReference>
<keyword evidence="3 9" id="KW-0808">Transferase</keyword>
<dbReference type="InterPro" id="IPR000182">
    <property type="entry name" value="GNAT_dom"/>
</dbReference>
<dbReference type="Pfam" id="PF05127">
    <property type="entry name" value="NAT10_TcmA_helicase"/>
    <property type="match status" value="1"/>
</dbReference>
<dbReference type="InterPro" id="IPR016181">
    <property type="entry name" value="Acyl_CoA_acyltransferase"/>
</dbReference>
<keyword evidence="6 9" id="KW-0067">ATP-binding</keyword>
<dbReference type="GO" id="GO:0005737">
    <property type="term" value="C:cytoplasm"/>
    <property type="evidence" value="ECO:0007669"/>
    <property type="project" value="UniProtKB-SubCell"/>
</dbReference>
<evidence type="ECO:0000256" key="5">
    <source>
        <dbReference type="ARBA" id="ARBA00022741"/>
    </source>
</evidence>
<dbReference type="PANTHER" id="PTHR10925:SF5">
    <property type="entry name" value="RNA CYTIDINE ACETYLTRANSFERASE"/>
    <property type="match status" value="1"/>
</dbReference>
<dbReference type="GO" id="GO:0000049">
    <property type="term" value="F:tRNA binding"/>
    <property type="evidence" value="ECO:0007669"/>
    <property type="project" value="UniProtKB-UniRule"/>
</dbReference>
<dbReference type="PROSITE" id="PS51186">
    <property type="entry name" value="GNAT"/>
    <property type="match status" value="1"/>
</dbReference>
<evidence type="ECO:0000256" key="3">
    <source>
        <dbReference type="ARBA" id="ARBA00022679"/>
    </source>
</evidence>
<gene>
    <name evidence="9" type="primary">tmcA</name>
    <name evidence="11" type="ORF">JJB97_09165</name>
</gene>
<dbReference type="GO" id="GO:0002101">
    <property type="term" value="P:tRNA wobble cytosine modification"/>
    <property type="evidence" value="ECO:0007669"/>
    <property type="project" value="UniProtKB-UniRule"/>
</dbReference>
<dbReference type="InterPro" id="IPR032672">
    <property type="entry name" value="TmcA/NAT10/Kre33"/>
</dbReference>
<comment type="caution">
    <text evidence="11">The sequence shown here is derived from an EMBL/GenBank/DDBJ whole genome shotgun (WGS) entry which is preliminary data.</text>
</comment>
<feature type="binding site" evidence="9">
    <location>
        <begin position="463"/>
        <end position="465"/>
    </location>
    <ligand>
        <name>acetyl-CoA</name>
        <dbReference type="ChEBI" id="CHEBI:57288"/>
    </ligand>
</feature>
<dbReference type="GO" id="GO:0051392">
    <property type="term" value="F:tRNA cytidine N4-acetyltransferase activity"/>
    <property type="evidence" value="ECO:0007669"/>
    <property type="project" value="UniProtKB-UniRule"/>
</dbReference>
<dbReference type="GO" id="GO:1904812">
    <property type="term" value="P:rRNA acetylation involved in maturation of SSU-rRNA"/>
    <property type="evidence" value="ECO:0007669"/>
    <property type="project" value="TreeGrafter"/>
</dbReference>
<dbReference type="InterPro" id="IPR024914">
    <property type="entry name" value="tRNA_acetyltr_TmcA"/>
</dbReference>
<feature type="binding site" evidence="9">
    <location>
        <position position="322"/>
    </location>
    <ligand>
        <name>ATP</name>
        <dbReference type="ChEBI" id="CHEBI:30616"/>
    </ligand>
</feature>
<dbReference type="FunFam" id="3.40.50.11040:FF:000003">
    <property type="entry name" value="tRNA(Met) cytidine acetyltransferase TmcA"/>
    <property type="match status" value="1"/>
</dbReference>
<dbReference type="FunFam" id="3.40.50.300:FF:001011">
    <property type="entry name" value="tRNA(Met) cytidine acetyltransferase TmcA"/>
    <property type="match status" value="1"/>
</dbReference>
<dbReference type="SUPFAM" id="SSF55729">
    <property type="entry name" value="Acyl-CoA N-acyltransferases (Nat)"/>
    <property type="match status" value="1"/>
</dbReference>
<evidence type="ECO:0000256" key="4">
    <source>
        <dbReference type="ARBA" id="ARBA00022694"/>
    </source>
</evidence>
<name>A0A8K0V781_9ENTR</name>
<dbReference type="GO" id="GO:0005524">
    <property type="term" value="F:ATP binding"/>
    <property type="evidence" value="ECO:0007669"/>
    <property type="project" value="UniProtKB-UniRule"/>
</dbReference>
<dbReference type="EC" id="2.3.1.193" evidence="9"/>
<comment type="function">
    <text evidence="9">Catalyzes the formation of N(4)-acetylcytidine (ac(4)C) at the wobble position of tRNA(Met), by using acetyl-CoA as an acetyl donor and ATP (or GTP).</text>
</comment>
<evidence type="ECO:0000256" key="8">
    <source>
        <dbReference type="ARBA" id="ARBA00023315"/>
    </source>
</evidence>
<evidence type="ECO:0000256" key="2">
    <source>
        <dbReference type="ARBA" id="ARBA00022555"/>
    </source>
</evidence>
<dbReference type="RefSeq" id="WP_238713724.1">
    <property type="nucleotide sequence ID" value="NZ_JAEPBH010000020.1"/>
</dbReference>
<keyword evidence="2 9" id="KW-0820">tRNA-binding</keyword>
<feature type="binding site" evidence="9">
    <location>
        <position position="508"/>
    </location>
    <ligand>
        <name>acetyl-CoA</name>
        <dbReference type="ChEBI" id="CHEBI:57288"/>
    </ligand>
</feature>
<dbReference type="Gene3D" id="1.20.120.890">
    <property type="entry name" value="tRNA(Met) cytidine acetyltransferase, tail domain"/>
    <property type="match status" value="1"/>
</dbReference>
<organism evidence="11 12">
    <name type="scientific">Tenebrionibacter intestinalis</name>
    <dbReference type="NCBI Taxonomy" id="2799638"/>
    <lineage>
        <taxon>Bacteria</taxon>
        <taxon>Pseudomonadati</taxon>
        <taxon>Pseudomonadota</taxon>
        <taxon>Gammaproteobacteria</taxon>
        <taxon>Enterobacterales</taxon>
        <taxon>Enterobacteriaceae</taxon>
        <taxon>Tenebrionibacter/Tenebrionicola group</taxon>
        <taxon>Tenebrionibacter</taxon>
    </lineage>
</organism>
<dbReference type="GO" id="GO:0051391">
    <property type="term" value="P:tRNA acetylation"/>
    <property type="evidence" value="ECO:0007669"/>
    <property type="project" value="UniProtKB-UniRule"/>
</dbReference>
<dbReference type="CDD" id="cd04301">
    <property type="entry name" value="NAT_SF"/>
    <property type="match status" value="1"/>
</dbReference>
<comment type="caution">
    <text evidence="9">Lacks conserved residue(s) required for the propagation of feature annotation.</text>
</comment>
<feature type="domain" description="N-acetyltransferase" evidence="10">
    <location>
        <begin position="359"/>
        <end position="533"/>
    </location>
</feature>
<feature type="binding site" evidence="9">
    <location>
        <begin position="172"/>
        <end position="173"/>
    </location>
    <ligand>
        <name>ATP</name>
        <dbReference type="ChEBI" id="CHEBI:30616"/>
    </ligand>
</feature>
<comment type="catalytic activity">
    <reaction evidence="9">
        <text>cytidine(34) in elongator tRNA(Met) + acetyl-CoA + ATP + H2O = N(4)-acetylcytidine(34) in elongator tRNA(Met) + ADP + phosphate + CoA + H(+)</text>
        <dbReference type="Rhea" id="RHEA:43788"/>
        <dbReference type="Rhea" id="RHEA-COMP:10693"/>
        <dbReference type="Rhea" id="RHEA-COMP:10694"/>
        <dbReference type="ChEBI" id="CHEBI:15377"/>
        <dbReference type="ChEBI" id="CHEBI:15378"/>
        <dbReference type="ChEBI" id="CHEBI:30616"/>
        <dbReference type="ChEBI" id="CHEBI:43474"/>
        <dbReference type="ChEBI" id="CHEBI:57287"/>
        <dbReference type="ChEBI" id="CHEBI:57288"/>
        <dbReference type="ChEBI" id="CHEBI:74900"/>
        <dbReference type="ChEBI" id="CHEBI:82748"/>
        <dbReference type="ChEBI" id="CHEBI:456216"/>
        <dbReference type="EC" id="2.3.1.193"/>
    </reaction>
</comment>
<dbReference type="Proteomes" id="UP000659047">
    <property type="component" value="Unassembled WGS sequence"/>
</dbReference>
<dbReference type="Gene3D" id="3.40.50.11040">
    <property type="match status" value="1"/>
</dbReference>
<comment type="subcellular location">
    <subcellularLocation>
        <location evidence="9">Cytoplasm</location>
    </subcellularLocation>
</comment>
<keyword evidence="4 9" id="KW-0819">tRNA processing</keyword>
<reference evidence="11" key="1">
    <citation type="submission" date="2021-01" db="EMBL/GenBank/DDBJ databases">
        <title>Intestinitalea alba gen. nov., sp. nov., a novel genus of the family Enterobacteriaceae, isolated from the gut of the plastic-eating mealworm Tenebrio molitor L.</title>
        <authorList>
            <person name="Yang Y."/>
        </authorList>
    </citation>
    <scope>NUCLEOTIDE SEQUENCE</scope>
    <source>
        <strain evidence="11">BIT-L3</strain>
    </source>
</reference>
<comment type="similarity">
    <text evidence="9">Belongs to the TmcA family.</text>
</comment>
<dbReference type="Gene3D" id="3.40.630.30">
    <property type="match status" value="1"/>
</dbReference>
<sequence>MSLEALDRLRSRQALQGIRRLLVISGAPGWCEARATELSERYDGDWLWVSPQPRDGRYCAPGALRRLLGREFMHAVFDARQGLDAEALAALAGTLKAGSWLVLLTPDWRAWPVKPDADSIRWSDTPQPIPTPVFIRHLRNCIEADAHTLLWRQGEALRAADDDRPHWQAASGAPLAGQRAILANLRRMTTGVAVVTAPRGRGKSALAGMLVHSWPGAVIITAPARAATDVLSQHALGRGFFIAPDALLQALEEGTAPHGDWLIIDEAAALPAPQLRRLIAHYPRVLMTTTVQGYEGTGRGFMLKFCASVPGLRHYSLTTPVRWAAGCPLERIIDEMMLFNDVLPEPGRVAFQIKDAPVENLWRSAPALAKQVYLLLSGAHYRTSPLDLRRMMDAPGQRFVTVRGDSAAAAAWLVEEGGLPPLLSFSVWAGLRRPRGNLVAQSLAAHGASPFAAMLKGLRVSRIAVHPRLQRQGYGSCLLAGLSAHARGYDYLSVSFGYTEELWRFWQRAGFQLVRFGTHREASSGCYAAMALRPLTPAGETLVRLQRERLMRDVRWLEREVDEKIPVNAAQASTLNKRDWWELAGFAFTHRPPQASLASLQRLLLNVRLPLPALRAWLEQRQCVTQICATLGLTGQKALRAAWRRETAQALRALNGTRADALMKLLSRVKKFQPQF</sequence>
<evidence type="ECO:0000313" key="12">
    <source>
        <dbReference type="Proteomes" id="UP000659047"/>
    </source>
</evidence>
<dbReference type="Pfam" id="PF13718">
    <property type="entry name" value="GNAT_acetyltr_2"/>
    <property type="match status" value="1"/>
</dbReference>
<accession>A0A8K0V781</accession>
<feature type="binding site" evidence="9">
    <location>
        <position position="501"/>
    </location>
    <ligand>
        <name>acetyl-CoA</name>
        <dbReference type="ChEBI" id="CHEBI:57288"/>
    </ligand>
</feature>
<evidence type="ECO:0000256" key="1">
    <source>
        <dbReference type="ARBA" id="ARBA00022490"/>
    </source>
</evidence>
<dbReference type="HAMAP" id="MF_01886">
    <property type="entry name" value="tRNA_acetyltr_TmcA"/>
    <property type="match status" value="1"/>
</dbReference>
<evidence type="ECO:0000256" key="7">
    <source>
        <dbReference type="ARBA" id="ARBA00022884"/>
    </source>
</evidence>
<dbReference type="EMBL" id="JAEPBH010000020">
    <property type="protein sequence ID" value="MBK4715497.1"/>
    <property type="molecule type" value="Genomic_DNA"/>
</dbReference>
<dbReference type="Pfam" id="PF17176">
    <property type="entry name" value="tRNA_bind_3"/>
    <property type="match status" value="1"/>
</dbReference>
<evidence type="ECO:0000256" key="6">
    <source>
        <dbReference type="ARBA" id="ARBA00022840"/>
    </source>
</evidence>
<dbReference type="InterPro" id="IPR038321">
    <property type="entry name" value="TmcA_C_sf"/>
</dbReference>
<dbReference type="AlphaFoldDB" id="A0A8K0V781"/>
<dbReference type="InterPro" id="IPR013562">
    <property type="entry name" value="TmcA/NAT10_N"/>
</dbReference>
<keyword evidence="5 9" id="KW-0547">Nucleotide-binding</keyword>
<dbReference type="Pfam" id="PF08351">
    <property type="entry name" value="TmcA_N"/>
    <property type="match status" value="1"/>
</dbReference>
<evidence type="ECO:0000256" key="9">
    <source>
        <dbReference type="HAMAP-Rule" id="MF_01886"/>
    </source>
</evidence>
<dbReference type="SUPFAM" id="SSF52540">
    <property type="entry name" value="P-loop containing nucleoside triphosphate hydrolases"/>
    <property type="match status" value="1"/>
</dbReference>
<keyword evidence="7 9" id="KW-0694">RNA-binding</keyword>
<dbReference type="Gene3D" id="3.40.50.300">
    <property type="entry name" value="P-loop containing nucleotide triphosphate hydrolases"/>
    <property type="match status" value="1"/>
</dbReference>
<dbReference type="InterPro" id="IPR007807">
    <property type="entry name" value="TcmA/NAT10_helicase"/>
</dbReference>
<keyword evidence="1 9" id="KW-0963">Cytoplasm</keyword>
<evidence type="ECO:0000259" key="10">
    <source>
        <dbReference type="PROSITE" id="PS51186"/>
    </source>
</evidence>
<feature type="binding site" evidence="9">
    <location>
        <position position="178"/>
    </location>
    <ligand>
        <name>ATP</name>
        <dbReference type="ChEBI" id="CHEBI:30616"/>
    </ligand>
</feature>
<protein>
    <recommendedName>
        <fullName evidence="9">tRNA(Met) cytidine acetyltransferase TmcA</fullName>
        <ecNumber evidence="9">2.3.1.193</ecNumber>
    </recommendedName>
</protein>
<keyword evidence="8 9" id="KW-0012">Acyltransferase</keyword>
<dbReference type="GO" id="GO:1990883">
    <property type="term" value="F:18S rRNA cytidine N-acetyltransferase activity"/>
    <property type="evidence" value="ECO:0007669"/>
    <property type="project" value="TreeGrafter"/>
</dbReference>
<dbReference type="InterPro" id="IPR033442">
    <property type="entry name" value="TmcA_tRNA_bind"/>
</dbReference>
<dbReference type="InterPro" id="IPR027417">
    <property type="entry name" value="P-loop_NTPase"/>
</dbReference>
<evidence type="ECO:0000313" key="11">
    <source>
        <dbReference type="EMBL" id="MBK4715497.1"/>
    </source>
</evidence>
<proteinExistence type="inferred from homology"/>
<keyword evidence="12" id="KW-1185">Reference proteome</keyword>